<reference evidence="15" key="2">
    <citation type="submission" date="2022-08" db="EMBL/GenBank/DDBJ databases">
        <title>Novel sulphate-reducing endosymbionts in the free-living metamonad Anaeramoeba.</title>
        <authorList>
            <person name="Jerlstrom-Hultqvist J."/>
            <person name="Cepicka I."/>
            <person name="Gallot-Lavallee L."/>
            <person name="Salas-Leiva D."/>
            <person name="Curtis B.A."/>
            <person name="Zahonova K."/>
            <person name="Pipaliya S."/>
            <person name="Dacks J."/>
            <person name="Roger A.J."/>
        </authorList>
    </citation>
    <scope>NUCLEOTIDE SEQUENCE</scope>
    <source>
        <strain evidence="15">Busselton2</strain>
    </source>
</reference>
<dbReference type="EMBL" id="JAOAOG010000232">
    <property type="protein sequence ID" value="KAJ6238547.1"/>
    <property type="molecule type" value="Genomic_DNA"/>
</dbReference>
<dbReference type="EMBL" id="JAOAOG010000133">
    <property type="protein sequence ID" value="KAJ6246503.1"/>
    <property type="molecule type" value="Genomic_DNA"/>
</dbReference>
<evidence type="ECO:0000313" key="52">
    <source>
        <dbReference type="EMBL" id="KAJ6250365.1"/>
    </source>
</evidence>
<dbReference type="EMBL" id="JAOAOG010000264">
    <property type="protein sequence ID" value="KAJ6235230.1"/>
    <property type="molecule type" value="Genomic_DNA"/>
</dbReference>
<dbReference type="EMBL" id="JANTQA010000012">
    <property type="protein sequence ID" value="KAJ3450608.1"/>
    <property type="molecule type" value="Genomic_DNA"/>
</dbReference>
<dbReference type="GO" id="GO:0022627">
    <property type="term" value="C:cytosolic small ribosomal subunit"/>
    <property type="evidence" value="ECO:0007669"/>
    <property type="project" value="TreeGrafter"/>
</dbReference>
<dbReference type="EMBL" id="JAOAOG010000319">
    <property type="protein sequence ID" value="KAJ6229711.1"/>
    <property type="molecule type" value="Genomic_DNA"/>
</dbReference>
<dbReference type="NCBIfam" id="NF003219">
    <property type="entry name" value="PRK04191.1"/>
    <property type="match status" value="1"/>
</dbReference>
<dbReference type="EMBL" id="JAOAOG010000272">
    <property type="protein sequence ID" value="KAJ6234031.1"/>
    <property type="molecule type" value="Genomic_DNA"/>
</dbReference>
<evidence type="ECO:0000256" key="6">
    <source>
        <dbReference type="ARBA" id="ARBA00035408"/>
    </source>
</evidence>
<dbReference type="EMBL" id="JANTQA010000032">
    <property type="protein sequence ID" value="KAJ3440290.1"/>
    <property type="molecule type" value="Genomic_DNA"/>
</dbReference>
<dbReference type="EMBL" id="JAOAOG010000231">
    <property type="protein sequence ID" value="KAJ6238927.1"/>
    <property type="molecule type" value="Genomic_DNA"/>
</dbReference>
<comment type="similarity">
    <text evidence="1">Belongs to the universal ribosomal protein uS3 family.</text>
</comment>
<evidence type="ECO:0000313" key="49">
    <source>
        <dbReference type="EMBL" id="KAJ6248428.1"/>
    </source>
</evidence>
<dbReference type="EMBL" id="JANTQA010000042">
    <property type="protein sequence ID" value="KAJ3435230.1"/>
    <property type="molecule type" value="Genomic_DNA"/>
</dbReference>
<evidence type="ECO:0000259" key="9">
    <source>
        <dbReference type="Pfam" id="PF07650"/>
    </source>
</evidence>
<dbReference type="NCBIfam" id="TIGR01008">
    <property type="entry name" value="uS3_euk_arch"/>
    <property type="match status" value="1"/>
</dbReference>
<keyword evidence="4" id="KW-0687">Ribonucleoprotein</keyword>
<dbReference type="EMBL" id="JANTQA010000008">
    <property type="protein sequence ID" value="KAJ3452344.1"/>
    <property type="molecule type" value="Genomic_DNA"/>
</dbReference>
<evidence type="ECO:0000313" key="50">
    <source>
        <dbReference type="EMBL" id="KAJ6249535.1"/>
    </source>
</evidence>
<accession>A0AAV7YT56</accession>
<keyword evidence="56" id="KW-1185">Reference proteome</keyword>
<dbReference type="EMBL" id="JANTQA010000048">
    <property type="protein sequence ID" value="KAJ3430863.1"/>
    <property type="molecule type" value="Genomic_DNA"/>
</dbReference>
<dbReference type="EMBL" id="JANTQA010000023">
    <property type="protein sequence ID" value="KAJ3445062.1"/>
    <property type="molecule type" value="Genomic_DNA"/>
</dbReference>
<dbReference type="InterPro" id="IPR005703">
    <property type="entry name" value="Ribosomal_uS3_euk/arc"/>
</dbReference>
<evidence type="ECO:0000313" key="56">
    <source>
        <dbReference type="Proteomes" id="UP001150062"/>
    </source>
</evidence>
<evidence type="ECO:0000313" key="12">
    <source>
        <dbReference type="EMBL" id="KAJ3428475.1"/>
    </source>
</evidence>
<evidence type="ECO:0000313" key="18">
    <source>
        <dbReference type="EMBL" id="KAJ3434703.1"/>
    </source>
</evidence>
<evidence type="ECO:0000313" key="39">
    <source>
        <dbReference type="EMBL" id="KAJ6235532.1"/>
    </source>
</evidence>
<proteinExistence type="inferred from homology"/>
<evidence type="ECO:0000313" key="11">
    <source>
        <dbReference type="EMBL" id="KAJ3428264.1"/>
    </source>
</evidence>
<keyword evidence="3 15" id="KW-0689">Ribosomal protein</keyword>
<dbReference type="GO" id="GO:0003723">
    <property type="term" value="F:RNA binding"/>
    <property type="evidence" value="ECO:0007669"/>
    <property type="project" value="UniProtKB-KW"/>
</dbReference>
<evidence type="ECO:0000313" key="44">
    <source>
        <dbReference type="EMBL" id="KAJ6241704.1"/>
    </source>
</evidence>
<dbReference type="SUPFAM" id="SSF54814">
    <property type="entry name" value="Prokaryotic type KH domain (KH-domain type II)"/>
    <property type="match status" value="1"/>
</dbReference>
<name>A0AAV7YT56_9EUKA</name>
<dbReference type="EMBL" id="JAOAOG010000330">
    <property type="protein sequence ID" value="KAJ6228055.1"/>
    <property type="molecule type" value="Genomic_DNA"/>
</dbReference>
<evidence type="ECO:0000313" key="33">
    <source>
        <dbReference type="EMBL" id="KAJ6227060.1"/>
    </source>
</evidence>
<organism evidence="15 55">
    <name type="scientific">Anaeramoeba flamelloides</name>
    <dbReference type="NCBI Taxonomy" id="1746091"/>
    <lineage>
        <taxon>Eukaryota</taxon>
        <taxon>Metamonada</taxon>
        <taxon>Anaeramoebidae</taxon>
        <taxon>Anaeramoeba</taxon>
    </lineage>
</organism>
<dbReference type="EMBL" id="JAOAOG010000301">
    <property type="protein sequence ID" value="KAJ6231285.1"/>
    <property type="molecule type" value="Genomic_DNA"/>
</dbReference>
<evidence type="ECO:0000313" key="31">
    <source>
        <dbReference type="EMBL" id="KAJ3452344.1"/>
    </source>
</evidence>
<dbReference type="Pfam" id="PF00189">
    <property type="entry name" value="Ribosomal_S3_C"/>
    <property type="match status" value="1"/>
</dbReference>
<evidence type="ECO:0000313" key="22">
    <source>
        <dbReference type="EMBL" id="KAJ3440478.1"/>
    </source>
</evidence>
<evidence type="ECO:0000313" key="34">
    <source>
        <dbReference type="EMBL" id="KAJ6228055.1"/>
    </source>
</evidence>
<reference evidence="32" key="1">
    <citation type="submission" date="2022-08" db="EMBL/GenBank/DDBJ databases">
        <title>Novel sulfate-reducing endosymbionts in the free-living metamonad Anaeramoeba.</title>
        <authorList>
            <person name="Jerlstrom-Hultqvist J."/>
            <person name="Cepicka I."/>
            <person name="Gallot-Lavallee L."/>
            <person name="Salas-Leiva D."/>
            <person name="Curtis B.A."/>
            <person name="Zahonova K."/>
            <person name="Pipaliya S."/>
            <person name="Dacks J."/>
            <person name="Roger A.J."/>
        </authorList>
    </citation>
    <scope>NUCLEOTIDE SEQUENCE</scope>
    <source>
        <strain evidence="32">Schooner1</strain>
    </source>
</reference>
<evidence type="ECO:0000313" key="13">
    <source>
        <dbReference type="EMBL" id="KAJ3430035.1"/>
    </source>
</evidence>
<feature type="domain" description="Small ribosomal subunit protein uS3 C-terminal" evidence="8">
    <location>
        <begin position="104"/>
        <end position="187"/>
    </location>
</feature>
<dbReference type="CDD" id="cd02413">
    <property type="entry name" value="KH-II_40S_S3"/>
    <property type="match status" value="1"/>
</dbReference>
<dbReference type="EMBL" id="JANTQA010000023">
    <property type="protein sequence ID" value="KAJ3443206.1"/>
    <property type="molecule type" value="Genomic_DNA"/>
</dbReference>
<dbReference type="Proteomes" id="UP001150062">
    <property type="component" value="Unassembled WGS sequence"/>
</dbReference>
<evidence type="ECO:0000313" key="54">
    <source>
        <dbReference type="EMBL" id="KAJ6254641.1"/>
    </source>
</evidence>
<evidence type="ECO:0000313" key="23">
    <source>
        <dbReference type="EMBL" id="KAJ3442623.1"/>
    </source>
</evidence>
<evidence type="ECO:0000313" key="40">
    <source>
        <dbReference type="EMBL" id="KAJ6238547.1"/>
    </source>
</evidence>
<evidence type="ECO:0000313" key="48">
    <source>
        <dbReference type="EMBL" id="KAJ6248330.1"/>
    </source>
</evidence>
<evidence type="ECO:0000313" key="47">
    <source>
        <dbReference type="EMBL" id="KAJ6246503.1"/>
    </source>
</evidence>
<dbReference type="EMBL" id="JANTQA010000042">
    <property type="protein sequence ID" value="KAJ3434703.1"/>
    <property type="molecule type" value="Genomic_DNA"/>
</dbReference>
<dbReference type="EMBL" id="JANTQA010000030">
    <property type="protein sequence ID" value="KAJ3440478.1"/>
    <property type="molecule type" value="Genomic_DNA"/>
</dbReference>
<dbReference type="EMBL" id="JANTQA010000057">
    <property type="protein sequence ID" value="KAJ3428475.1"/>
    <property type="molecule type" value="Genomic_DNA"/>
</dbReference>
<dbReference type="EMBL" id="JANTQA010000051">
    <property type="protein sequence ID" value="KAJ3430418.1"/>
    <property type="molecule type" value="Genomic_DNA"/>
</dbReference>
<dbReference type="EMBL" id="JAOAOG010000338">
    <property type="protein sequence ID" value="KAJ6227060.1"/>
    <property type="molecule type" value="Genomic_DNA"/>
</dbReference>
<evidence type="ECO:0000313" key="29">
    <source>
        <dbReference type="EMBL" id="KAJ3450608.1"/>
    </source>
</evidence>
<protein>
    <recommendedName>
        <fullName evidence="5">Small ribosomal subunit protein uS3</fullName>
    </recommendedName>
    <alternativeName>
        <fullName evidence="6">40S ribosomal protein S3</fullName>
    </alternativeName>
</protein>
<dbReference type="AlphaFoldDB" id="A0AAV7YT56"/>
<dbReference type="EMBL" id="JAOAOG010000340">
    <property type="protein sequence ID" value="KAJ6226716.1"/>
    <property type="molecule type" value="Genomic_DNA"/>
</dbReference>
<dbReference type="EMBL" id="JANTQA010000036">
    <property type="protein sequence ID" value="KAJ3436949.1"/>
    <property type="molecule type" value="Genomic_DNA"/>
</dbReference>
<feature type="compositionally biased region" description="Basic and acidic residues" evidence="7">
    <location>
        <begin position="212"/>
        <end position="224"/>
    </location>
</feature>
<evidence type="ECO:0000313" key="25">
    <source>
        <dbReference type="EMBL" id="KAJ3443757.1"/>
    </source>
</evidence>
<evidence type="ECO:0000256" key="4">
    <source>
        <dbReference type="ARBA" id="ARBA00023274"/>
    </source>
</evidence>
<dbReference type="GO" id="GO:0005634">
    <property type="term" value="C:nucleus"/>
    <property type="evidence" value="ECO:0007669"/>
    <property type="project" value="TreeGrafter"/>
</dbReference>
<dbReference type="EMBL" id="JANTQA010000023">
    <property type="protein sequence ID" value="KAJ3443757.1"/>
    <property type="molecule type" value="Genomic_DNA"/>
</dbReference>
<evidence type="ECO:0000313" key="53">
    <source>
        <dbReference type="EMBL" id="KAJ6251580.1"/>
    </source>
</evidence>
<evidence type="ECO:0000313" key="46">
    <source>
        <dbReference type="EMBL" id="KAJ6244882.1"/>
    </source>
</evidence>
<dbReference type="Gene3D" id="3.30.300.20">
    <property type="match status" value="1"/>
</dbReference>
<dbReference type="FunFam" id="3.30.300.20:FF:000006">
    <property type="entry name" value="40S ribosomal protein S3"/>
    <property type="match status" value="1"/>
</dbReference>
<evidence type="ECO:0000313" key="45">
    <source>
        <dbReference type="EMBL" id="KAJ6241786.1"/>
    </source>
</evidence>
<evidence type="ECO:0000313" key="10">
    <source>
        <dbReference type="EMBL" id="KAJ3425230.1"/>
    </source>
</evidence>
<dbReference type="EMBL" id="JAOAOG010000197">
    <property type="protein sequence ID" value="KAJ6241033.1"/>
    <property type="molecule type" value="Genomic_DNA"/>
</dbReference>
<evidence type="ECO:0000313" key="35">
    <source>
        <dbReference type="EMBL" id="KAJ6229711.1"/>
    </source>
</evidence>
<evidence type="ECO:0000256" key="7">
    <source>
        <dbReference type="SAM" id="MobiDB-lite"/>
    </source>
</evidence>
<dbReference type="GO" id="GO:0003735">
    <property type="term" value="F:structural constituent of ribosome"/>
    <property type="evidence" value="ECO:0007669"/>
    <property type="project" value="InterPro"/>
</dbReference>
<evidence type="ECO:0000313" key="37">
    <source>
        <dbReference type="EMBL" id="KAJ6234031.1"/>
    </source>
</evidence>
<dbReference type="EMBL" id="JANTQA010000047">
    <property type="protein sequence ID" value="KAJ3433728.1"/>
    <property type="molecule type" value="Genomic_DNA"/>
</dbReference>
<dbReference type="EMBL" id="JANTQA010000010">
    <property type="protein sequence ID" value="KAJ3451184.1"/>
    <property type="molecule type" value="Genomic_DNA"/>
</dbReference>
<dbReference type="PANTHER" id="PTHR11760">
    <property type="entry name" value="30S/40S RIBOSOMAL PROTEIN S3"/>
    <property type="match status" value="1"/>
</dbReference>
<dbReference type="EMBL" id="JAOAOG010000018">
    <property type="protein sequence ID" value="KAJ6254641.1"/>
    <property type="molecule type" value="Genomic_DNA"/>
</dbReference>
<dbReference type="InterPro" id="IPR015946">
    <property type="entry name" value="KH_dom-like_a/b"/>
</dbReference>
<evidence type="ECO:0000259" key="8">
    <source>
        <dbReference type="Pfam" id="PF00189"/>
    </source>
</evidence>
<dbReference type="EMBL" id="JANTQA010000023">
    <property type="protein sequence ID" value="KAJ3445820.1"/>
    <property type="molecule type" value="Genomic_DNA"/>
</dbReference>
<evidence type="ECO:0000313" key="17">
    <source>
        <dbReference type="EMBL" id="KAJ3434609.1"/>
    </source>
</evidence>
<evidence type="ECO:0000313" key="15">
    <source>
        <dbReference type="EMBL" id="KAJ3430863.1"/>
    </source>
</evidence>
<dbReference type="EMBL" id="JANTQA010000026">
    <property type="protein sequence ID" value="KAJ3442623.1"/>
    <property type="molecule type" value="Genomic_DNA"/>
</dbReference>
<dbReference type="InterPro" id="IPR057258">
    <property type="entry name" value="Ribosomal_uS3"/>
</dbReference>
<dbReference type="InterPro" id="IPR009019">
    <property type="entry name" value="KH_sf_prok-type"/>
</dbReference>
<evidence type="ECO:0000313" key="28">
    <source>
        <dbReference type="EMBL" id="KAJ3445820.1"/>
    </source>
</evidence>
<dbReference type="EMBL" id="JAOAOG010000191">
    <property type="protein sequence ID" value="KAJ6241704.1"/>
    <property type="molecule type" value="Genomic_DNA"/>
</dbReference>
<dbReference type="EMBL" id="JAOAOG010000191">
    <property type="protein sequence ID" value="KAJ6241786.1"/>
    <property type="molecule type" value="Genomic_DNA"/>
</dbReference>
<dbReference type="Proteomes" id="UP001146793">
    <property type="component" value="Unassembled WGS sequence"/>
</dbReference>
<evidence type="ECO:0000313" key="19">
    <source>
        <dbReference type="EMBL" id="KAJ3435230.1"/>
    </source>
</evidence>
<dbReference type="PANTHER" id="PTHR11760:SF32">
    <property type="entry name" value="SMALL RIBOSOMAL SUBUNIT PROTEIN US3"/>
    <property type="match status" value="1"/>
</dbReference>
<dbReference type="EMBL" id="JANTQA010000042">
    <property type="protein sequence ID" value="KAJ3434609.1"/>
    <property type="molecule type" value="Genomic_DNA"/>
</dbReference>
<evidence type="ECO:0000313" key="51">
    <source>
        <dbReference type="EMBL" id="KAJ6250041.1"/>
    </source>
</evidence>
<evidence type="ECO:0000313" key="38">
    <source>
        <dbReference type="EMBL" id="KAJ6235230.1"/>
    </source>
</evidence>
<dbReference type="EMBL" id="JAOAOG010000114">
    <property type="protein sequence ID" value="KAJ6248330.1"/>
    <property type="molecule type" value="Genomic_DNA"/>
</dbReference>
<dbReference type="SUPFAM" id="SSF54821">
    <property type="entry name" value="Ribosomal protein S3 C-terminal domain"/>
    <property type="match status" value="1"/>
</dbReference>
<comment type="caution">
    <text evidence="15">The sequence shown here is derived from an EMBL/GenBank/DDBJ whole genome shotgun (WGS) entry which is preliminary data.</text>
</comment>
<evidence type="ECO:0000256" key="5">
    <source>
        <dbReference type="ARBA" id="ARBA00035257"/>
    </source>
</evidence>
<evidence type="ECO:0000256" key="1">
    <source>
        <dbReference type="ARBA" id="ARBA00010761"/>
    </source>
</evidence>
<evidence type="ECO:0000313" key="43">
    <source>
        <dbReference type="EMBL" id="KAJ6241033.1"/>
    </source>
</evidence>
<evidence type="ECO:0000313" key="16">
    <source>
        <dbReference type="EMBL" id="KAJ3433728.1"/>
    </source>
</evidence>
<dbReference type="EMBL" id="JAOAOG010000113">
    <property type="protein sequence ID" value="KAJ6248428.1"/>
    <property type="molecule type" value="Genomic_DNA"/>
</dbReference>
<dbReference type="Gene3D" id="3.30.1140.32">
    <property type="entry name" value="Ribosomal protein S3, C-terminal domain"/>
    <property type="match status" value="1"/>
</dbReference>
<dbReference type="EMBL" id="JAOAOG010000158">
    <property type="protein sequence ID" value="KAJ6244882.1"/>
    <property type="molecule type" value="Genomic_DNA"/>
</dbReference>
<dbReference type="EMBL" id="JAOAOG010000229">
    <property type="protein sequence ID" value="KAJ6239175.1"/>
    <property type="molecule type" value="Genomic_DNA"/>
</dbReference>
<dbReference type="EMBL" id="JANTQA010000023">
    <property type="protein sequence ID" value="KAJ3444094.1"/>
    <property type="molecule type" value="Genomic_DNA"/>
</dbReference>
<evidence type="ECO:0000313" key="30">
    <source>
        <dbReference type="EMBL" id="KAJ3451184.1"/>
    </source>
</evidence>
<keyword evidence="2" id="KW-0694">RNA-binding</keyword>
<dbReference type="EMBL" id="JANTQA010000070">
    <property type="protein sequence ID" value="KAJ3425230.1"/>
    <property type="molecule type" value="Genomic_DNA"/>
</dbReference>
<dbReference type="EMBL" id="JAOAOG010000089">
    <property type="protein sequence ID" value="KAJ6250041.1"/>
    <property type="molecule type" value="Genomic_DNA"/>
</dbReference>
<evidence type="ECO:0000313" key="27">
    <source>
        <dbReference type="EMBL" id="KAJ3445062.1"/>
    </source>
</evidence>
<evidence type="ECO:0000256" key="2">
    <source>
        <dbReference type="ARBA" id="ARBA00022884"/>
    </source>
</evidence>
<dbReference type="InterPro" id="IPR001351">
    <property type="entry name" value="Ribosomal_uS3_C"/>
</dbReference>
<dbReference type="EMBL" id="JANTQA010000060">
    <property type="protein sequence ID" value="KAJ3428264.1"/>
    <property type="molecule type" value="Genomic_DNA"/>
</dbReference>
<sequence length="233" mass="25781">MTQISKKKKFVGDGVFKSELGEFFEREIGEDGYVGLDVRVTASRTDVVLKTTAPQKVLGEKGRRIRELTSLVEKRFGFKEGGIELYADRVERRSLSAASQAESIKFKLLAGLPVRRACYGAMRFAMEGGARGIEITVAGKLRGQRARGVKFRDGYMLKAGKPAEDMVDIAVRHIMMKQGMFGVKVRIMQPYDPEGKIGVSVEQPDVITVFPPKEDSKDIGKHAQDLPVISGKN</sequence>
<evidence type="ECO:0000256" key="3">
    <source>
        <dbReference type="ARBA" id="ARBA00022980"/>
    </source>
</evidence>
<dbReference type="EMBL" id="JAOAOG010000079">
    <property type="protein sequence ID" value="KAJ6250365.1"/>
    <property type="molecule type" value="Genomic_DNA"/>
</dbReference>
<evidence type="ECO:0000313" key="36">
    <source>
        <dbReference type="EMBL" id="KAJ6231285.1"/>
    </source>
</evidence>
<dbReference type="Pfam" id="PF07650">
    <property type="entry name" value="KH_2"/>
    <property type="match status" value="1"/>
</dbReference>
<evidence type="ECO:0000313" key="21">
    <source>
        <dbReference type="EMBL" id="KAJ3440290.1"/>
    </source>
</evidence>
<dbReference type="FunFam" id="3.30.1140.32:FF:000013">
    <property type="entry name" value="40S ribosomal protein S3"/>
    <property type="match status" value="1"/>
</dbReference>
<dbReference type="InterPro" id="IPR036419">
    <property type="entry name" value="Ribosomal_S3_C_sf"/>
</dbReference>
<evidence type="ECO:0000313" key="55">
    <source>
        <dbReference type="Proteomes" id="UP001146793"/>
    </source>
</evidence>
<evidence type="ECO:0000313" key="20">
    <source>
        <dbReference type="EMBL" id="KAJ3436949.1"/>
    </source>
</evidence>
<dbReference type="GO" id="GO:0006412">
    <property type="term" value="P:translation"/>
    <property type="evidence" value="ECO:0007669"/>
    <property type="project" value="InterPro"/>
</dbReference>
<dbReference type="EMBL" id="JAOAOG010000098">
    <property type="protein sequence ID" value="KAJ6249535.1"/>
    <property type="molecule type" value="Genomic_DNA"/>
</dbReference>
<dbReference type="EMBL" id="JAOAOG010000257">
    <property type="protein sequence ID" value="KAJ6235532.1"/>
    <property type="molecule type" value="Genomic_DNA"/>
</dbReference>
<evidence type="ECO:0000313" key="41">
    <source>
        <dbReference type="EMBL" id="KAJ6238927.1"/>
    </source>
</evidence>
<dbReference type="EMBL" id="JANTQA010000051">
    <property type="protein sequence ID" value="KAJ3430035.1"/>
    <property type="molecule type" value="Genomic_DNA"/>
</dbReference>
<feature type="domain" description="KH type-2" evidence="9">
    <location>
        <begin position="20"/>
        <end position="93"/>
    </location>
</feature>
<evidence type="ECO:0000313" key="26">
    <source>
        <dbReference type="EMBL" id="KAJ3444094.1"/>
    </source>
</evidence>
<gene>
    <name evidence="17" type="ORF">M0812_01727</name>
    <name evidence="18" type="ORF">M0812_01824</name>
    <name evidence="19" type="ORF">M0812_02361</name>
    <name evidence="15" type="ORF">M0812_02537</name>
    <name evidence="31" type="ORF">M0812_04110</name>
    <name evidence="30" type="ORF">M0812_04854</name>
    <name evidence="29" type="ORF">M0812_06792</name>
    <name evidence="24" type="ORF">M0812_09040</name>
    <name evidence="25" type="ORF">M0812_09601</name>
    <name evidence="26" type="ORF">M0812_09944</name>
    <name evidence="27" type="ORF">M0812_10926</name>
    <name evidence="28" type="ORF">M0812_11707</name>
    <name evidence="23" type="ORF">M0812_12362</name>
    <name evidence="22" type="ORF">M0812_14146</name>
    <name evidence="21" type="ORF">M0812_16347</name>
    <name evidence="20" type="ORF">M0812_19016</name>
    <name evidence="16" type="ORF">M0812_22694</name>
    <name evidence="13" type="ORF">M0812_23035</name>
    <name evidence="14" type="ORF">M0812_23425</name>
    <name evidence="12" type="ORF">M0812_23798</name>
    <name evidence="11" type="ORF">M0812_25896</name>
    <name evidence="10" type="ORF">M0812_27665</name>
    <name evidence="44" type="ORF">M0813_00408</name>
    <name evidence="45" type="ORF">M0813_00492</name>
    <name evidence="37" type="ORF">M0813_00665</name>
    <name evidence="39" type="ORF">M0813_03679</name>
    <name evidence="38" type="ORF">M0813_03914</name>
    <name evidence="36" type="ORF">M0813_06014</name>
    <name evidence="35" type="ORF">M0813_07671</name>
    <name evidence="34" type="ORF">M0813_09193</name>
    <name evidence="33" type="ORF">M0813_10213</name>
    <name evidence="32" type="ORF">M0813_10590</name>
    <name evidence="54" type="ORF">M0813_12243</name>
    <name evidence="53" type="ORF">M0813_14778</name>
    <name evidence="52" type="ORF">M0813_16129</name>
    <name evidence="51" type="ORF">M0813_16438</name>
    <name evidence="50" type="ORF">M0813_16956</name>
    <name evidence="49" type="ORF">M0813_17622</name>
    <name evidence="48" type="ORF">M0813_17665</name>
    <name evidence="47" type="ORF">M0813_19170</name>
    <name evidence="46" type="ORF">M0813_20973</name>
    <name evidence="43" type="ORF">M0813_23683</name>
    <name evidence="42" type="ORF">M0813_25387</name>
    <name evidence="41" type="ORF">M0813_25510</name>
    <name evidence="40" type="ORF">M0813_25771</name>
</gene>
<evidence type="ECO:0000313" key="14">
    <source>
        <dbReference type="EMBL" id="KAJ3430418.1"/>
    </source>
</evidence>
<evidence type="ECO:0000313" key="42">
    <source>
        <dbReference type="EMBL" id="KAJ6239175.1"/>
    </source>
</evidence>
<evidence type="ECO:0000313" key="32">
    <source>
        <dbReference type="EMBL" id="KAJ6226716.1"/>
    </source>
</evidence>
<feature type="region of interest" description="Disordered" evidence="7">
    <location>
        <begin position="211"/>
        <end position="233"/>
    </location>
</feature>
<evidence type="ECO:0000313" key="24">
    <source>
        <dbReference type="EMBL" id="KAJ3443206.1"/>
    </source>
</evidence>
<dbReference type="EMBL" id="JAOAOG010000055">
    <property type="protein sequence ID" value="KAJ6251580.1"/>
    <property type="molecule type" value="Genomic_DNA"/>
</dbReference>
<dbReference type="InterPro" id="IPR004044">
    <property type="entry name" value="KH_dom_type_2"/>
</dbReference>